<dbReference type="PANTHER" id="PTHR12526">
    <property type="entry name" value="GLYCOSYLTRANSFERASE"/>
    <property type="match status" value="1"/>
</dbReference>
<gene>
    <name evidence="3" type="ORF">OCV77_00935</name>
</gene>
<dbReference type="EMBL" id="JAOQKJ010000001">
    <property type="protein sequence ID" value="MCU6743081.1"/>
    <property type="molecule type" value="Genomic_DNA"/>
</dbReference>
<dbReference type="GO" id="GO:0016757">
    <property type="term" value="F:glycosyltransferase activity"/>
    <property type="evidence" value="ECO:0007669"/>
    <property type="project" value="UniProtKB-KW"/>
</dbReference>
<feature type="domain" description="Glycosyltransferase subfamily 4-like N-terminal" evidence="2">
    <location>
        <begin position="14"/>
        <end position="163"/>
    </location>
</feature>
<keyword evidence="4" id="KW-1185">Reference proteome</keyword>
<reference evidence="3 4" key="1">
    <citation type="journal article" date="2021" name="ISME Commun">
        <title>Automated analysis of genomic sequences facilitates high-throughput and comprehensive description of bacteria.</title>
        <authorList>
            <person name="Hitch T.C.A."/>
        </authorList>
    </citation>
    <scope>NUCLEOTIDE SEQUENCE [LARGE SCALE GENOMIC DNA]</scope>
    <source>
        <strain evidence="3 4">Sanger_18</strain>
    </source>
</reference>
<evidence type="ECO:0000259" key="2">
    <source>
        <dbReference type="Pfam" id="PF13439"/>
    </source>
</evidence>
<dbReference type="EC" id="2.4.-.-" evidence="3"/>
<sequence length="355" mass="39505">MMKVTFLIPSMAGGGAERVISELANEFVKEKIDTTILMTAGDECVYTLDSRVRLVSVGGISGGSMRKRLKRLADMRRYFRKNRDNILIVFEPDAAFFAAVAKTGLSMKMISSERNDPGSFGKQKTRKFAYRHSDRIVFQTGDAKAYFPVNVQKKGLVIPNPVSVPDIPVYNGERENTVVCVGRLEEQKNHRMLLKAFQIFSQQYPEYTLHMYGKGTLEKELKLLSKKLDIDSKVIWEGFCSNIAERIQRAGMYVLSSDYEGISNSLLEAMAIGLPVIATDCPCGGCRLCIENEKNGLLVPVGDDKAMAEAMGRIAAEPEKADSMGKTASKIAERFSIRHISGEWIALIKAFCVEE</sequence>
<dbReference type="PANTHER" id="PTHR12526:SF638">
    <property type="entry name" value="SPORE COAT PROTEIN SA"/>
    <property type="match status" value="1"/>
</dbReference>
<dbReference type="SUPFAM" id="SSF53756">
    <property type="entry name" value="UDP-Glycosyltransferase/glycogen phosphorylase"/>
    <property type="match status" value="1"/>
</dbReference>
<feature type="domain" description="Glycosyl transferase family 1" evidence="1">
    <location>
        <begin position="173"/>
        <end position="330"/>
    </location>
</feature>
<protein>
    <submittedName>
        <fullName evidence="3">Glycosyltransferase</fullName>
        <ecNumber evidence="3">2.4.-.-</ecNumber>
    </submittedName>
</protein>
<dbReference type="InterPro" id="IPR001296">
    <property type="entry name" value="Glyco_trans_1"/>
</dbReference>
<proteinExistence type="predicted"/>
<dbReference type="Gene3D" id="3.40.50.2000">
    <property type="entry name" value="Glycogen Phosphorylase B"/>
    <property type="match status" value="2"/>
</dbReference>
<keyword evidence="3" id="KW-0808">Transferase</keyword>
<dbReference type="Pfam" id="PF13439">
    <property type="entry name" value="Glyco_transf_4"/>
    <property type="match status" value="1"/>
</dbReference>
<keyword evidence="3" id="KW-0328">Glycosyltransferase</keyword>
<dbReference type="Proteomes" id="UP001652432">
    <property type="component" value="Unassembled WGS sequence"/>
</dbReference>
<dbReference type="RefSeq" id="WP_262572472.1">
    <property type="nucleotide sequence ID" value="NZ_JAOQKJ010000001.1"/>
</dbReference>
<evidence type="ECO:0000313" key="3">
    <source>
        <dbReference type="EMBL" id="MCU6743081.1"/>
    </source>
</evidence>
<dbReference type="InterPro" id="IPR028098">
    <property type="entry name" value="Glyco_trans_4-like_N"/>
</dbReference>
<evidence type="ECO:0000313" key="4">
    <source>
        <dbReference type="Proteomes" id="UP001652432"/>
    </source>
</evidence>
<accession>A0ABT2SZI8</accession>
<name>A0ABT2SZI8_9FIRM</name>
<organism evidence="3 4">
    <name type="scientific">Suilimivivens aceti</name>
    <dbReference type="NCBI Taxonomy" id="2981774"/>
    <lineage>
        <taxon>Bacteria</taxon>
        <taxon>Bacillati</taxon>
        <taxon>Bacillota</taxon>
        <taxon>Clostridia</taxon>
        <taxon>Lachnospirales</taxon>
        <taxon>Lachnospiraceae</taxon>
        <taxon>Suilimivivens</taxon>
    </lineage>
</organism>
<comment type="caution">
    <text evidence="3">The sequence shown here is derived from an EMBL/GenBank/DDBJ whole genome shotgun (WGS) entry which is preliminary data.</text>
</comment>
<dbReference type="Pfam" id="PF00534">
    <property type="entry name" value="Glycos_transf_1"/>
    <property type="match status" value="1"/>
</dbReference>
<evidence type="ECO:0000259" key="1">
    <source>
        <dbReference type="Pfam" id="PF00534"/>
    </source>
</evidence>